<evidence type="ECO:0000313" key="2">
    <source>
        <dbReference type="Proteomes" id="UP000002522"/>
    </source>
</evidence>
<reference evidence="1 2" key="1">
    <citation type="journal article" date="2002" name="Nucleic Acids Res.">
        <title>The complete genomic sequence of Mycoplasma penetrans, an intracellular bacterial pathogen in humans.</title>
        <authorList>
            <person name="Sasaki Y."/>
            <person name="Ishikawa J."/>
            <person name="Yamashita A."/>
            <person name="Oshima K."/>
            <person name="Kenri T."/>
            <person name="Furuya K."/>
            <person name="Yoshino C."/>
            <person name="Horino A."/>
            <person name="Shiba T."/>
            <person name="Sasaki T."/>
            <person name="Hattori M."/>
        </authorList>
    </citation>
    <scope>NUCLEOTIDE SEQUENCE [LARGE SCALE GENOMIC DNA]</scope>
    <source>
        <strain evidence="1 2">HF-2</strain>
    </source>
</reference>
<accession>Q8EVE6</accession>
<evidence type="ECO:0008006" key="3">
    <source>
        <dbReference type="Google" id="ProtNLM"/>
    </source>
</evidence>
<dbReference type="SUPFAM" id="SSF53474">
    <property type="entry name" value="alpha/beta-Hydrolases"/>
    <property type="match status" value="1"/>
</dbReference>
<dbReference type="PANTHER" id="PTHR15394:SF3">
    <property type="entry name" value="SERINE HYDROLASE RBBP9"/>
    <property type="match status" value="1"/>
</dbReference>
<organism evidence="1 2">
    <name type="scientific">Malacoplasma penetrans (strain HF-2)</name>
    <name type="common">Mycoplasma penetrans</name>
    <dbReference type="NCBI Taxonomy" id="272633"/>
    <lineage>
        <taxon>Bacteria</taxon>
        <taxon>Bacillati</taxon>
        <taxon>Mycoplasmatota</taxon>
        <taxon>Mycoplasmoidales</taxon>
        <taxon>Mycoplasmoidaceae</taxon>
        <taxon>Malacoplasma</taxon>
    </lineage>
</organism>
<keyword evidence="2" id="KW-1185">Reference proteome</keyword>
<dbReference type="ESTHER" id="mycpe-q8eve6">
    <property type="family name" value="Hydrolase_RBBP9_YdeN"/>
</dbReference>
<dbReference type="GO" id="GO:0016787">
    <property type="term" value="F:hydrolase activity"/>
    <property type="evidence" value="ECO:0007669"/>
    <property type="project" value="InterPro"/>
</dbReference>
<dbReference type="Pfam" id="PF06821">
    <property type="entry name" value="Ser_hydrolase"/>
    <property type="match status" value="1"/>
</dbReference>
<dbReference type="EMBL" id="BA000026">
    <property type="protein sequence ID" value="BAC44408.1"/>
    <property type="molecule type" value="Genomic_DNA"/>
</dbReference>
<dbReference type="AlphaFoldDB" id="Q8EVE6"/>
<name>Q8EVE6_MALP2</name>
<dbReference type="InterPro" id="IPR029058">
    <property type="entry name" value="AB_hydrolase_fold"/>
</dbReference>
<dbReference type="Proteomes" id="UP000002522">
    <property type="component" value="Chromosome"/>
</dbReference>
<dbReference type="HOGENOM" id="CLU_088863_3_0_14"/>
<proteinExistence type="predicted"/>
<evidence type="ECO:0000313" key="1">
    <source>
        <dbReference type="EMBL" id="BAC44408.1"/>
    </source>
</evidence>
<dbReference type="InParanoid" id="Q8EVE6"/>
<protein>
    <recommendedName>
        <fullName evidence="3">Esterase</fullName>
    </recommendedName>
</protein>
<dbReference type="FunCoup" id="Q8EVE6">
    <property type="interactions" value="6"/>
</dbReference>
<dbReference type="PANTHER" id="PTHR15394">
    <property type="entry name" value="SERINE HYDROLASE RBBP9"/>
    <property type="match status" value="1"/>
</dbReference>
<dbReference type="InterPro" id="IPR010662">
    <property type="entry name" value="RBBP9/YdeN"/>
</dbReference>
<dbReference type="KEGG" id="mpe:MYPE6180"/>
<dbReference type="RefSeq" id="WP_011077440.1">
    <property type="nucleotide sequence ID" value="NC_004432.1"/>
</dbReference>
<dbReference type="Gene3D" id="3.40.50.1820">
    <property type="entry name" value="alpha/beta hydrolase"/>
    <property type="match status" value="1"/>
</dbReference>
<sequence length="181" mass="21046">MKDFYIIHGYGADKDSNFFPWLNDQIISKLNYKCKTLNLPNTNNPNLKEWINFLDNNIKELNENTYFVCHSLGCIATLKFIEKQNNIKVGGIFLVSGFYESLSLFPQLNGFTQKPIDESKIINKIIKRVVISSDNDDLVPIQYSQNLANKINAKFYSFSNYGHFLVYKSDELFQLIKHEIK</sequence>
<dbReference type="eggNOG" id="COG3545">
    <property type="taxonomic scope" value="Bacteria"/>
</dbReference>
<gene>
    <name evidence="1" type="ordered locus">MYPE6180</name>
</gene>